<dbReference type="SMART" id="SM00563">
    <property type="entry name" value="PlsC"/>
    <property type="match status" value="1"/>
</dbReference>
<keyword evidence="5" id="KW-0443">Lipid metabolism</keyword>
<reference evidence="8 9" key="1">
    <citation type="submission" date="2020-04" db="EMBL/GenBank/DDBJ databases">
        <authorList>
            <person name="Alioto T."/>
            <person name="Alioto T."/>
            <person name="Gomez Garrido J."/>
        </authorList>
    </citation>
    <scope>NUCLEOTIDE SEQUENCE [LARGE SCALE GENOMIC DNA]</scope>
</reference>
<dbReference type="AlphaFoldDB" id="A0A8S1DBR9"/>
<dbReference type="InterPro" id="IPR002123">
    <property type="entry name" value="Plipid/glycerol_acylTrfase"/>
</dbReference>
<dbReference type="NCBIfam" id="TIGR00530">
    <property type="entry name" value="AGP_acyltrn"/>
    <property type="match status" value="1"/>
</dbReference>
<feature type="domain" description="Phospholipid/glycerol acyltransferase" evidence="7">
    <location>
        <begin position="94"/>
        <end position="211"/>
    </location>
</feature>
<keyword evidence="6" id="KW-0812">Transmembrane</keyword>
<gene>
    <name evidence="8" type="ORF">CLODIP_2_CD04662</name>
</gene>
<keyword evidence="6" id="KW-0472">Membrane</keyword>
<dbReference type="SUPFAM" id="SSF69593">
    <property type="entry name" value="Glycerol-3-phosphate (1)-acyltransferase"/>
    <property type="match status" value="1"/>
</dbReference>
<dbReference type="EMBL" id="CADEPI010000109">
    <property type="protein sequence ID" value="CAB3375241.1"/>
    <property type="molecule type" value="Genomic_DNA"/>
</dbReference>
<accession>A0A8S1DBR9</accession>
<comment type="catalytic activity">
    <reaction evidence="5">
        <text>a 1-acyl-sn-glycero-3-phosphate + an acyl-CoA = a 1,2-diacyl-sn-glycero-3-phosphate + CoA</text>
        <dbReference type="Rhea" id="RHEA:19709"/>
        <dbReference type="ChEBI" id="CHEBI:57287"/>
        <dbReference type="ChEBI" id="CHEBI:57970"/>
        <dbReference type="ChEBI" id="CHEBI:58342"/>
        <dbReference type="ChEBI" id="CHEBI:58608"/>
        <dbReference type="EC" id="2.3.1.51"/>
    </reaction>
</comment>
<evidence type="ECO:0000256" key="3">
    <source>
        <dbReference type="ARBA" id="ARBA00022679"/>
    </source>
</evidence>
<evidence type="ECO:0000256" key="5">
    <source>
        <dbReference type="RuleBase" id="RU361267"/>
    </source>
</evidence>
<keyword evidence="6" id="KW-1133">Transmembrane helix</keyword>
<dbReference type="OrthoDB" id="202234at2759"/>
<dbReference type="GO" id="GO:0003841">
    <property type="term" value="F:1-acylglycerol-3-phosphate O-acyltransferase activity"/>
    <property type="evidence" value="ECO:0007669"/>
    <property type="project" value="UniProtKB-UniRule"/>
</dbReference>
<comment type="pathway">
    <text evidence="1">Phospholipid metabolism; CDP-diacylglycerol biosynthesis; CDP-diacylglycerol from sn-glycerol 3-phosphate: step 2/3.</text>
</comment>
<keyword evidence="4 5" id="KW-0012">Acyltransferase</keyword>
<evidence type="ECO:0000313" key="8">
    <source>
        <dbReference type="EMBL" id="CAB3375241.1"/>
    </source>
</evidence>
<keyword evidence="9" id="KW-1185">Reference proteome</keyword>
<protein>
    <recommendedName>
        <fullName evidence="5">1-acyl-sn-glycerol-3-phosphate acyltransferase</fullName>
        <ecNumber evidence="5">2.3.1.51</ecNumber>
    </recommendedName>
</protein>
<dbReference type="Pfam" id="PF01553">
    <property type="entry name" value="Acyltransferase"/>
    <property type="match status" value="1"/>
</dbReference>
<dbReference type="PANTHER" id="PTHR10434">
    <property type="entry name" value="1-ACYL-SN-GLYCEROL-3-PHOSPHATE ACYLTRANSFERASE"/>
    <property type="match status" value="1"/>
</dbReference>
<feature type="transmembrane region" description="Helical" evidence="6">
    <location>
        <begin position="127"/>
        <end position="145"/>
    </location>
</feature>
<dbReference type="GO" id="GO:0016020">
    <property type="term" value="C:membrane"/>
    <property type="evidence" value="ECO:0007669"/>
    <property type="project" value="InterPro"/>
</dbReference>
<comment type="domain">
    <text evidence="5">The HXXXXD motif is essential for acyltransferase activity and may constitute the binding site for the phosphate moiety of the glycerol-3-phosphate.</text>
</comment>
<keyword evidence="5" id="KW-0594">Phospholipid biosynthesis</keyword>
<sequence length="284" mass="32477">MLAALLWAAGAFAVLGLFDHLLFNHWFHFNWRTLVFYIYVSFCSLLAIPFFAIFNPGNCINSKRISYVLRLASYLVGIEWEIRGLETLGQRRGCVAVANHQSSFDILGMFWFWQWSYRIAAVAKKEIFYAWPFGLAAWLAGVVFIDRINSERARGQLAHAARLMAKDNVKLWLFPEGTRNKRRCLMPFKKGAFHVAIACQAPIMPVVYSPYYFVNPHNKYHTGGKVIVTVLPFIETAGLTLDDVDELKEKVRQQMIEAYEKIAAEMEAQMPADHPGLVGFDDKN</sequence>
<keyword evidence="5" id="KW-0444">Lipid biosynthesis</keyword>
<organism evidence="8 9">
    <name type="scientific">Cloeon dipterum</name>
    <dbReference type="NCBI Taxonomy" id="197152"/>
    <lineage>
        <taxon>Eukaryota</taxon>
        <taxon>Metazoa</taxon>
        <taxon>Ecdysozoa</taxon>
        <taxon>Arthropoda</taxon>
        <taxon>Hexapoda</taxon>
        <taxon>Insecta</taxon>
        <taxon>Pterygota</taxon>
        <taxon>Palaeoptera</taxon>
        <taxon>Ephemeroptera</taxon>
        <taxon>Pisciforma</taxon>
        <taxon>Baetidae</taxon>
        <taxon>Cloeon</taxon>
    </lineage>
</organism>
<name>A0A8S1DBR9_9INSE</name>
<dbReference type="GO" id="GO:0005783">
    <property type="term" value="C:endoplasmic reticulum"/>
    <property type="evidence" value="ECO:0007669"/>
    <property type="project" value="TreeGrafter"/>
</dbReference>
<feature type="transmembrane region" description="Helical" evidence="6">
    <location>
        <begin position="34"/>
        <end position="54"/>
    </location>
</feature>
<comment type="similarity">
    <text evidence="2 5">Belongs to the 1-acyl-sn-glycerol-3-phosphate acyltransferase family.</text>
</comment>
<evidence type="ECO:0000256" key="6">
    <source>
        <dbReference type="SAM" id="Phobius"/>
    </source>
</evidence>
<evidence type="ECO:0000259" key="7">
    <source>
        <dbReference type="SMART" id="SM00563"/>
    </source>
</evidence>
<dbReference type="Proteomes" id="UP000494165">
    <property type="component" value="Unassembled WGS sequence"/>
</dbReference>
<dbReference type="GO" id="GO:0006654">
    <property type="term" value="P:phosphatidic acid biosynthetic process"/>
    <property type="evidence" value="ECO:0007669"/>
    <property type="project" value="TreeGrafter"/>
</dbReference>
<evidence type="ECO:0000313" key="9">
    <source>
        <dbReference type="Proteomes" id="UP000494165"/>
    </source>
</evidence>
<evidence type="ECO:0000256" key="1">
    <source>
        <dbReference type="ARBA" id="ARBA00004728"/>
    </source>
</evidence>
<evidence type="ECO:0000256" key="4">
    <source>
        <dbReference type="ARBA" id="ARBA00023315"/>
    </source>
</evidence>
<keyword evidence="3 5" id="KW-0808">Transferase</keyword>
<evidence type="ECO:0000256" key="2">
    <source>
        <dbReference type="ARBA" id="ARBA00008655"/>
    </source>
</evidence>
<dbReference type="InterPro" id="IPR004552">
    <property type="entry name" value="AGP_acyltrans"/>
</dbReference>
<dbReference type="PANTHER" id="PTHR10434:SF11">
    <property type="entry name" value="1-ACYL-SN-GLYCEROL-3-PHOSPHATE ACYLTRANSFERASE"/>
    <property type="match status" value="1"/>
</dbReference>
<proteinExistence type="inferred from homology"/>
<keyword evidence="5" id="KW-1208">Phospholipid metabolism</keyword>
<dbReference type="CDD" id="cd07989">
    <property type="entry name" value="LPLAT_AGPAT-like"/>
    <property type="match status" value="1"/>
</dbReference>
<comment type="caution">
    <text evidence="8">The sequence shown here is derived from an EMBL/GenBank/DDBJ whole genome shotgun (WGS) entry which is preliminary data.</text>
</comment>
<dbReference type="EC" id="2.3.1.51" evidence="5"/>